<keyword evidence="14" id="KW-1185">Reference proteome</keyword>
<keyword evidence="7" id="KW-0378">Hydrolase</keyword>
<dbReference type="GO" id="GO:0017061">
    <property type="term" value="F:S-methyl-5-thioadenosine phosphorylase activity"/>
    <property type="evidence" value="ECO:0007669"/>
    <property type="project" value="UniProtKB-EC"/>
</dbReference>
<reference evidence="13 14" key="1">
    <citation type="submission" date="2019-07" db="EMBL/GenBank/DDBJ databases">
        <title>Whole genome shotgun sequence of Aneurinibacillus danicus NBRC 102444.</title>
        <authorList>
            <person name="Hosoyama A."/>
            <person name="Uohara A."/>
            <person name="Ohji S."/>
            <person name="Ichikawa N."/>
        </authorList>
    </citation>
    <scope>NUCLEOTIDE SEQUENCE [LARGE SCALE GENOMIC DNA]</scope>
    <source>
        <strain evidence="13 14">NBRC 102444</strain>
    </source>
</reference>
<dbReference type="NCBIfam" id="TIGR00726">
    <property type="entry name" value="peptidoglycan editing factor PgeF"/>
    <property type="match status" value="1"/>
</dbReference>
<evidence type="ECO:0000256" key="5">
    <source>
        <dbReference type="ARBA" id="ARBA00022679"/>
    </source>
</evidence>
<dbReference type="GO" id="GO:0005507">
    <property type="term" value="F:copper ion binding"/>
    <property type="evidence" value="ECO:0007669"/>
    <property type="project" value="TreeGrafter"/>
</dbReference>
<keyword evidence="8" id="KW-0862">Zinc</keyword>
<comment type="catalytic activity">
    <reaction evidence="9">
        <text>adenosine + H2O + H(+) = inosine + NH4(+)</text>
        <dbReference type="Rhea" id="RHEA:24408"/>
        <dbReference type="ChEBI" id="CHEBI:15377"/>
        <dbReference type="ChEBI" id="CHEBI:15378"/>
        <dbReference type="ChEBI" id="CHEBI:16335"/>
        <dbReference type="ChEBI" id="CHEBI:17596"/>
        <dbReference type="ChEBI" id="CHEBI:28938"/>
        <dbReference type="EC" id="3.5.4.4"/>
    </reaction>
    <physiologicalReaction direction="left-to-right" evidence="9">
        <dbReference type="Rhea" id="RHEA:24409"/>
    </physiologicalReaction>
</comment>
<dbReference type="InterPro" id="IPR011324">
    <property type="entry name" value="Cytotoxic_necrot_fac-like_cat"/>
</dbReference>
<dbReference type="RefSeq" id="WP_146808022.1">
    <property type="nucleotide sequence ID" value="NZ_BJXX01000013.1"/>
</dbReference>
<dbReference type="CDD" id="cd16833">
    <property type="entry name" value="YfiH"/>
    <property type="match status" value="1"/>
</dbReference>
<evidence type="ECO:0000256" key="4">
    <source>
        <dbReference type="ARBA" id="ARBA00007353"/>
    </source>
</evidence>
<evidence type="ECO:0000256" key="10">
    <source>
        <dbReference type="ARBA" id="ARBA00048968"/>
    </source>
</evidence>
<dbReference type="AlphaFoldDB" id="A0A511V3R2"/>
<dbReference type="OrthoDB" id="4279at2"/>
<evidence type="ECO:0000256" key="12">
    <source>
        <dbReference type="RuleBase" id="RU361274"/>
    </source>
</evidence>
<name>A0A511V3R2_9BACL</name>
<comment type="similarity">
    <text evidence="4 12">Belongs to the purine nucleoside phosphorylase YfiH/LACC1 family.</text>
</comment>
<comment type="catalytic activity">
    <reaction evidence="10">
        <text>adenosine + phosphate = alpha-D-ribose 1-phosphate + adenine</text>
        <dbReference type="Rhea" id="RHEA:27642"/>
        <dbReference type="ChEBI" id="CHEBI:16335"/>
        <dbReference type="ChEBI" id="CHEBI:16708"/>
        <dbReference type="ChEBI" id="CHEBI:43474"/>
        <dbReference type="ChEBI" id="CHEBI:57720"/>
        <dbReference type="EC" id="2.4.2.1"/>
    </reaction>
    <physiologicalReaction direction="left-to-right" evidence="10">
        <dbReference type="Rhea" id="RHEA:27643"/>
    </physiologicalReaction>
</comment>
<accession>A0A511V3R2</accession>
<evidence type="ECO:0000256" key="1">
    <source>
        <dbReference type="ARBA" id="ARBA00000553"/>
    </source>
</evidence>
<dbReference type="GO" id="GO:0016787">
    <property type="term" value="F:hydrolase activity"/>
    <property type="evidence" value="ECO:0007669"/>
    <property type="project" value="UniProtKB-KW"/>
</dbReference>
<comment type="function">
    <text evidence="3">Purine nucleoside enzyme that catalyzes the phosphorolysis of adenosine and inosine nucleosides, yielding D-ribose 1-phosphate and the respective free bases, adenine and hypoxanthine. Also catalyzes the phosphorolysis of S-methyl-5'-thioadenosine into adenine and S-methyl-5-thio-alpha-D-ribose 1-phosphate. Also has adenosine deaminase activity.</text>
</comment>
<evidence type="ECO:0000256" key="8">
    <source>
        <dbReference type="ARBA" id="ARBA00022833"/>
    </source>
</evidence>
<evidence type="ECO:0000256" key="7">
    <source>
        <dbReference type="ARBA" id="ARBA00022801"/>
    </source>
</evidence>
<evidence type="ECO:0000256" key="11">
    <source>
        <dbReference type="ARBA" id="ARBA00049893"/>
    </source>
</evidence>
<dbReference type="SUPFAM" id="SSF64438">
    <property type="entry name" value="CNF1/YfiH-like putative cysteine hydrolases"/>
    <property type="match status" value="1"/>
</dbReference>
<dbReference type="PANTHER" id="PTHR30616:SF2">
    <property type="entry name" value="PURINE NUCLEOSIDE PHOSPHORYLASE LACC1"/>
    <property type="match status" value="1"/>
</dbReference>
<evidence type="ECO:0000256" key="6">
    <source>
        <dbReference type="ARBA" id="ARBA00022723"/>
    </source>
</evidence>
<sequence>MDPFVMQEREFMLRLTDWERRWPRLVAGFSTRKGGASQEAFDSFNCGLHVGDIPEHVIENRRKLAEENGFSYASFTCADQVHGNEIRIIADSDVGAGRMANEEAIARTDGLLTDKANVFLASFYADCVPLFFYAPEVQVIGVAHAGWRGTVARIGPRMVETIARTWNTRPEDIFAAIGPSIGACCYEVSDMVADRIKEVIGDKSSCVLVAGSEAGKYMLNLQETNRILLEEAGILPGCIEVSHLCTSCRTDLFFSHRKENGKTGRMAAFIALKEG</sequence>
<dbReference type="InterPro" id="IPR003730">
    <property type="entry name" value="Cu_polyphenol_OxRdtase"/>
</dbReference>
<evidence type="ECO:0000256" key="2">
    <source>
        <dbReference type="ARBA" id="ARBA00001947"/>
    </source>
</evidence>
<gene>
    <name evidence="13" type="ORF">ADA01nite_01810</name>
</gene>
<evidence type="ECO:0000256" key="3">
    <source>
        <dbReference type="ARBA" id="ARBA00003215"/>
    </source>
</evidence>
<dbReference type="Proteomes" id="UP000321157">
    <property type="component" value="Unassembled WGS sequence"/>
</dbReference>
<proteinExistence type="inferred from homology"/>
<comment type="caution">
    <text evidence="13">The sequence shown here is derived from an EMBL/GenBank/DDBJ whole genome shotgun (WGS) entry which is preliminary data.</text>
</comment>
<dbReference type="PANTHER" id="PTHR30616">
    <property type="entry name" value="UNCHARACTERIZED PROTEIN YFIH"/>
    <property type="match status" value="1"/>
</dbReference>
<dbReference type="EMBL" id="BJXX01000013">
    <property type="protein sequence ID" value="GEN32721.1"/>
    <property type="molecule type" value="Genomic_DNA"/>
</dbReference>
<dbReference type="Gene3D" id="3.60.140.10">
    <property type="entry name" value="CNF1/YfiH-like putative cysteine hydrolases"/>
    <property type="match status" value="1"/>
</dbReference>
<dbReference type="InterPro" id="IPR038371">
    <property type="entry name" value="Cu_polyphenol_OxRdtase_sf"/>
</dbReference>
<evidence type="ECO:0000313" key="13">
    <source>
        <dbReference type="EMBL" id="GEN32721.1"/>
    </source>
</evidence>
<comment type="catalytic activity">
    <reaction evidence="1">
        <text>inosine + phosphate = alpha-D-ribose 1-phosphate + hypoxanthine</text>
        <dbReference type="Rhea" id="RHEA:27646"/>
        <dbReference type="ChEBI" id="CHEBI:17368"/>
        <dbReference type="ChEBI" id="CHEBI:17596"/>
        <dbReference type="ChEBI" id="CHEBI:43474"/>
        <dbReference type="ChEBI" id="CHEBI:57720"/>
        <dbReference type="EC" id="2.4.2.1"/>
    </reaction>
    <physiologicalReaction direction="left-to-right" evidence="1">
        <dbReference type="Rhea" id="RHEA:27647"/>
    </physiologicalReaction>
</comment>
<organism evidence="13 14">
    <name type="scientific">Aneurinibacillus danicus</name>
    <dbReference type="NCBI Taxonomy" id="267746"/>
    <lineage>
        <taxon>Bacteria</taxon>
        <taxon>Bacillati</taxon>
        <taxon>Bacillota</taxon>
        <taxon>Bacilli</taxon>
        <taxon>Bacillales</taxon>
        <taxon>Paenibacillaceae</taxon>
        <taxon>Aneurinibacillus group</taxon>
        <taxon>Aneurinibacillus</taxon>
    </lineage>
</organism>
<evidence type="ECO:0000313" key="14">
    <source>
        <dbReference type="Proteomes" id="UP000321157"/>
    </source>
</evidence>
<comment type="catalytic activity">
    <reaction evidence="11">
        <text>S-methyl-5'-thioadenosine + phosphate = 5-(methylsulfanyl)-alpha-D-ribose 1-phosphate + adenine</text>
        <dbReference type="Rhea" id="RHEA:11852"/>
        <dbReference type="ChEBI" id="CHEBI:16708"/>
        <dbReference type="ChEBI" id="CHEBI:17509"/>
        <dbReference type="ChEBI" id="CHEBI:43474"/>
        <dbReference type="ChEBI" id="CHEBI:58533"/>
        <dbReference type="EC" id="2.4.2.28"/>
    </reaction>
    <physiologicalReaction direction="left-to-right" evidence="11">
        <dbReference type="Rhea" id="RHEA:11853"/>
    </physiologicalReaction>
</comment>
<comment type="cofactor">
    <cofactor evidence="2">
        <name>Zn(2+)</name>
        <dbReference type="ChEBI" id="CHEBI:29105"/>
    </cofactor>
</comment>
<keyword evidence="6" id="KW-0479">Metal-binding</keyword>
<protein>
    <recommendedName>
        <fullName evidence="12">Purine nucleoside phosphorylase</fullName>
    </recommendedName>
</protein>
<evidence type="ECO:0000256" key="9">
    <source>
        <dbReference type="ARBA" id="ARBA00047989"/>
    </source>
</evidence>
<dbReference type="Pfam" id="PF02578">
    <property type="entry name" value="Cu-oxidase_4"/>
    <property type="match status" value="1"/>
</dbReference>
<keyword evidence="5" id="KW-0808">Transferase</keyword>